<sequence>MNGSERSTGGRNQRVLSILWKDVDLIA</sequence>
<dbReference type="Proteomes" id="UP000094527">
    <property type="component" value="Unassembled WGS sequence"/>
</dbReference>
<proteinExistence type="predicted"/>
<evidence type="ECO:0000313" key="2">
    <source>
        <dbReference type="Proteomes" id="UP000094527"/>
    </source>
</evidence>
<protein>
    <submittedName>
        <fullName evidence="1">Uncharacterized protein</fullName>
    </submittedName>
</protein>
<dbReference type="EMBL" id="LJIJ01000008">
    <property type="protein sequence ID" value="ODN06284.1"/>
    <property type="molecule type" value="Genomic_DNA"/>
</dbReference>
<accession>A0A1D2NLZ2</accession>
<dbReference type="AlphaFoldDB" id="A0A1D2NLZ2"/>
<gene>
    <name evidence="1" type="ORF">Ocin01_00431</name>
</gene>
<reference evidence="1 2" key="1">
    <citation type="journal article" date="2016" name="Genome Biol. Evol.">
        <title>Gene Family Evolution Reflects Adaptation to Soil Environmental Stressors in the Genome of the Collembolan Orchesella cincta.</title>
        <authorList>
            <person name="Faddeeva-Vakhrusheva A."/>
            <person name="Derks M.F."/>
            <person name="Anvar S.Y."/>
            <person name="Agamennone V."/>
            <person name="Suring W."/>
            <person name="Smit S."/>
            <person name="van Straalen N.M."/>
            <person name="Roelofs D."/>
        </authorList>
    </citation>
    <scope>NUCLEOTIDE SEQUENCE [LARGE SCALE GENOMIC DNA]</scope>
    <source>
        <tissue evidence="1">Mixed pool</tissue>
    </source>
</reference>
<keyword evidence="2" id="KW-1185">Reference proteome</keyword>
<name>A0A1D2NLZ2_ORCCI</name>
<evidence type="ECO:0000313" key="1">
    <source>
        <dbReference type="EMBL" id="ODN06284.1"/>
    </source>
</evidence>
<comment type="caution">
    <text evidence="1">The sequence shown here is derived from an EMBL/GenBank/DDBJ whole genome shotgun (WGS) entry which is preliminary data.</text>
</comment>
<organism evidence="1 2">
    <name type="scientific">Orchesella cincta</name>
    <name type="common">Springtail</name>
    <name type="synonym">Podura cincta</name>
    <dbReference type="NCBI Taxonomy" id="48709"/>
    <lineage>
        <taxon>Eukaryota</taxon>
        <taxon>Metazoa</taxon>
        <taxon>Ecdysozoa</taxon>
        <taxon>Arthropoda</taxon>
        <taxon>Hexapoda</taxon>
        <taxon>Collembola</taxon>
        <taxon>Entomobryomorpha</taxon>
        <taxon>Entomobryoidea</taxon>
        <taxon>Orchesellidae</taxon>
        <taxon>Orchesellinae</taxon>
        <taxon>Orchesella</taxon>
    </lineage>
</organism>